<evidence type="ECO:0000313" key="1">
    <source>
        <dbReference type="EMBL" id="APG13529.1"/>
    </source>
</evidence>
<evidence type="ECO:0000313" key="2">
    <source>
        <dbReference type="Proteomes" id="UP000181962"/>
    </source>
</evidence>
<dbReference type="OrthoDB" id="8244097at2"/>
<organism evidence="1 2">
    <name type="scientific">Bradyrhizobium japonicum</name>
    <dbReference type="NCBI Taxonomy" id="375"/>
    <lineage>
        <taxon>Bacteria</taxon>
        <taxon>Pseudomonadati</taxon>
        <taxon>Pseudomonadota</taxon>
        <taxon>Alphaproteobacteria</taxon>
        <taxon>Hyphomicrobiales</taxon>
        <taxon>Nitrobacteraceae</taxon>
        <taxon>Bradyrhizobium</taxon>
    </lineage>
</organism>
<dbReference type="AlphaFoldDB" id="A0A1L3FJN7"/>
<proteinExistence type="predicted"/>
<dbReference type="RefSeq" id="WP_071915620.1">
    <property type="nucleotide sequence ID" value="NZ_CP017637.1"/>
</dbReference>
<sequence>MRSMVPAPIEPRFAYPVQQDVRKNYISIVNDAPEHQQAASTAPRPQPGTMKDFVGRLATVLKRRLPAAPGPTITP</sequence>
<protein>
    <submittedName>
        <fullName evidence="1">Uncharacterized protein</fullName>
    </submittedName>
</protein>
<reference evidence="1 2" key="1">
    <citation type="submission" date="2016-11" db="EMBL/GenBank/DDBJ databases">
        <title>Complete Genome Sequence of Bradyrhizobium sp. strain J5, an isolated from soybean nodule in Hokkaido.</title>
        <authorList>
            <person name="Kanehara K."/>
        </authorList>
    </citation>
    <scope>NUCLEOTIDE SEQUENCE [LARGE SCALE GENOMIC DNA]</scope>
    <source>
        <strain evidence="1 2">J5</strain>
    </source>
</reference>
<dbReference type="EMBL" id="CP017637">
    <property type="protein sequence ID" value="APG13529.1"/>
    <property type="molecule type" value="Genomic_DNA"/>
</dbReference>
<accession>A0A1L3FJN7</accession>
<dbReference type="Proteomes" id="UP000181962">
    <property type="component" value="Chromosome"/>
</dbReference>
<gene>
    <name evidence="1" type="ORF">BKD09_34765</name>
</gene>
<name>A0A1L3FJN7_BRAJP</name>